<gene>
    <name evidence="3" type="primary">hxlR</name>
    <name evidence="3" type="ORF">AArcS_1588</name>
</gene>
<dbReference type="GO" id="GO:0008270">
    <property type="term" value="F:zinc ion binding"/>
    <property type="evidence" value="ECO:0007669"/>
    <property type="project" value="InterPro"/>
</dbReference>
<dbReference type="AlphaFoldDB" id="A0A897MV27"/>
<name>A0A897MV27_9EURY</name>
<evidence type="ECO:0000256" key="1">
    <source>
        <dbReference type="SAM" id="MobiDB-lite"/>
    </source>
</evidence>
<dbReference type="GeneID" id="70684971"/>
<organism evidence="3 4">
    <name type="scientific">Natranaeroarchaeum sulfidigenes</name>
    <dbReference type="NCBI Taxonomy" id="2784880"/>
    <lineage>
        <taxon>Archaea</taxon>
        <taxon>Methanobacteriati</taxon>
        <taxon>Methanobacteriota</taxon>
        <taxon>Stenosarchaea group</taxon>
        <taxon>Halobacteria</taxon>
        <taxon>Halobacteriales</taxon>
        <taxon>Natronoarchaeaceae</taxon>
        <taxon>Natranaeroarchaeum</taxon>
    </lineage>
</organism>
<feature type="domain" description="HNH nuclease" evidence="2">
    <location>
        <begin position="44"/>
        <end position="102"/>
    </location>
</feature>
<accession>A0A897MV27</accession>
<feature type="region of interest" description="Disordered" evidence="1">
    <location>
        <begin position="1"/>
        <end position="43"/>
    </location>
</feature>
<feature type="compositionally biased region" description="Basic and acidic residues" evidence="1">
    <location>
        <begin position="323"/>
        <end position="340"/>
    </location>
</feature>
<dbReference type="GO" id="GO:0003677">
    <property type="term" value="F:DNA binding"/>
    <property type="evidence" value="ECO:0007669"/>
    <property type="project" value="UniProtKB-KW"/>
</dbReference>
<evidence type="ECO:0000259" key="2">
    <source>
        <dbReference type="SMART" id="SM00507"/>
    </source>
</evidence>
<proteinExistence type="predicted"/>
<dbReference type="CDD" id="cd00085">
    <property type="entry name" value="HNHc"/>
    <property type="match status" value="1"/>
</dbReference>
<reference evidence="3" key="1">
    <citation type="submission" date="2020-11" db="EMBL/GenBank/DDBJ databases">
        <title>Carbohydrate-dependent, anaerobic sulfur respiration: A novel catabolism in halophilic archaea.</title>
        <authorList>
            <person name="Sorokin D.Y."/>
            <person name="Messina E."/>
            <person name="Smedile F."/>
            <person name="La Cono V."/>
            <person name="Hallsworth J.E."/>
            <person name="Yakimov M.M."/>
        </authorList>
    </citation>
    <scope>NUCLEOTIDE SEQUENCE</scope>
    <source>
        <strain evidence="3">AArc-S</strain>
    </source>
</reference>
<keyword evidence="3" id="KW-0238">DNA-binding</keyword>
<dbReference type="EMBL" id="CP064786">
    <property type="protein sequence ID" value="QSG02799.1"/>
    <property type="molecule type" value="Genomic_DNA"/>
</dbReference>
<dbReference type="Pfam" id="PF01844">
    <property type="entry name" value="HNH"/>
    <property type="match status" value="1"/>
</dbReference>
<dbReference type="Proteomes" id="UP000663586">
    <property type="component" value="Chromosome"/>
</dbReference>
<evidence type="ECO:0000313" key="4">
    <source>
        <dbReference type="Proteomes" id="UP000663586"/>
    </source>
</evidence>
<dbReference type="InterPro" id="IPR002711">
    <property type="entry name" value="HNH"/>
</dbReference>
<protein>
    <submittedName>
        <fullName evidence="3">DNA-binding transcriptional regulator, HxlR family</fullName>
    </submittedName>
</protein>
<dbReference type="SMART" id="SM00507">
    <property type="entry name" value="HNHc"/>
    <property type="match status" value="1"/>
</dbReference>
<sequence length="355" mass="39650">MQATNSQSDDDESTSNTTAGEGESDTEASAMAKPHDAYETVDPETRKEVLEEHNHRCQSCGRRGPGNDGVARLQVHHIDRDPDRMDEHALENLSLYCVPCHRWLHQRSTPDEAPVTLTESESQNLLSKDIEILRYLAAHGPARTGDIAAGLRVDASVSTVRQRLWKLMGLDKTSEDRDEQLVDKNIETGEWGFPEQIEHSARGHIPDNTQLLLQRVEDEQVRDALERGCKRQHVQEVFGITRRTTFNKVKRAQAFDFPLDVVSNQSGRPSKGTVTKHESNASESESDHQQRLGDVDNRDRDDRGPTEPMGASEATTATQSVAGDDHRSEDVSTESHQHLQDAIKALQAVDEELSL</sequence>
<keyword evidence="4" id="KW-1185">Reference proteome</keyword>
<feature type="compositionally biased region" description="Basic and acidic residues" evidence="1">
    <location>
        <begin position="33"/>
        <end position="43"/>
    </location>
</feature>
<dbReference type="RefSeq" id="WP_310736990.1">
    <property type="nucleotide sequence ID" value="NZ_CP064786.1"/>
</dbReference>
<dbReference type="InterPro" id="IPR003615">
    <property type="entry name" value="HNH_nuc"/>
</dbReference>
<dbReference type="Gene3D" id="1.10.30.50">
    <property type="match status" value="1"/>
</dbReference>
<feature type="compositionally biased region" description="Basic and acidic residues" evidence="1">
    <location>
        <begin position="275"/>
        <end position="305"/>
    </location>
</feature>
<evidence type="ECO:0000313" key="3">
    <source>
        <dbReference type="EMBL" id="QSG02799.1"/>
    </source>
</evidence>
<feature type="region of interest" description="Disordered" evidence="1">
    <location>
        <begin position="261"/>
        <end position="340"/>
    </location>
</feature>
<dbReference type="GO" id="GO:0004519">
    <property type="term" value="F:endonuclease activity"/>
    <property type="evidence" value="ECO:0007669"/>
    <property type="project" value="InterPro"/>
</dbReference>
<feature type="region of interest" description="Disordered" evidence="1">
    <location>
        <begin position="49"/>
        <end position="68"/>
    </location>
</feature>
<dbReference type="KEGG" id="hara:AArcS_1588"/>